<evidence type="ECO:0000313" key="3">
    <source>
        <dbReference type="Proteomes" id="UP000812287"/>
    </source>
</evidence>
<keyword evidence="1" id="KW-0812">Transmembrane</keyword>
<accession>A0A9P7VN51</accession>
<keyword evidence="3" id="KW-1185">Reference proteome</keyword>
<keyword evidence="1" id="KW-0472">Membrane</keyword>
<dbReference type="Proteomes" id="UP000812287">
    <property type="component" value="Unassembled WGS sequence"/>
</dbReference>
<protein>
    <submittedName>
        <fullName evidence="2">Uncharacterized protein</fullName>
    </submittedName>
</protein>
<dbReference type="GeneID" id="66111344"/>
<dbReference type="AlphaFoldDB" id="A0A9P7VN51"/>
<dbReference type="OrthoDB" id="3496539at2759"/>
<comment type="caution">
    <text evidence="2">The sequence shown here is derived from an EMBL/GenBank/DDBJ whole genome shotgun (WGS) entry which is preliminary data.</text>
</comment>
<dbReference type="RefSeq" id="XP_043037284.1">
    <property type="nucleotide sequence ID" value="XM_043189047.1"/>
</dbReference>
<keyword evidence="1" id="KW-1133">Transmembrane helix</keyword>
<dbReference type="EMBL" id="MU250543">
    <property type="protein sequence ID" value="KAG7443784.1"/>
    <property type="molecule type" value="Genomic_DNA"/>
</dbReference>
<evidence type="ECO:0000256" key="1">
    <source>
        <dbReference type="SAM" id="Phobius"/>
    </source>
</evidence>
<reference evidence="2" key="1">
    <citation type="submission" date="2020-11" db="EMBL/GenBank/DDBJ databases">
        <title>Adaptations for nitrogen fixation in a non-lichenized fungal sporocarp promotes dispersal by wood-feeding termites.</title>
        <authorList>
            <consortium name="DOE Joint Genome Institute"/>
            <person name="Koch R.A."/>
            <person name="Yoon G."/>
            <person name="Arayal U."/>
            <person name="Lail K."/>
            <person name="Amirebrahimi M."/>
            <person name="Labutti K."/>
            <person name="Lipzen A."/>
            <person name="Riley R."/>
            <person name="Barry K."/>
            <person name="Henrissat B."/>
            <person name="Grigoriev I.V."/>
            <person name="Herr J.R."/>
            <person name="Aime M.C."/>
        </authorList>
    </citation>
    <scope>NUCLEOTIDE SEQUENCE</scope>
    <source>
        <strain evidence="2">MCA 3950</strain>
    </source>
</reference>
<organism evidence="2 3">
    <name type="scientific">Guyanagaster necrorhizus</name>
    <dbReference type="NCBI Taxonomy" id="856835"/>
    <lineage>
        <taxon>Eukaryota</taxon>
        <taxon>Fungi</taxon>
        <taxon>Dikarya</taxon>
        <taxon>Basidiomycota</taxon>
        <taxon>Agaricomycotina</taxon>
        <taxon>Agaricomycetes</taxon>
        <taxon>Agaricomycetidae</taxon>
        <taxon>Agaricales</taxon>
        <taxon>Marasmiineae</taxon>
        <taxon>Physalacriaceae</taxon>
        <taxon>Guyanagaster</taxon>
    </lineage>
</organism>
<feature type="transmembrane region" description="Helical" evidence="1">
    <location>
        <begin position="31"/>
        <end position="51"/>
    </location>
</feature>
<evidence type="ECO:0000313" key="2">
    <source>
        <dbReference type="EMBL" id="KAG7443784.1"/>
    </source>
</evidence>
<dbReference type="Gene3D" id="2.70.50.70">
    <property type="match status" value="1"/>
</dbReference>
<sequence>MPLRNGPVLDVTSPDIFCNVNLTPPRTTVPVAPGALLDSITMVFIICRYIFRIGLRTSCGRLGWDGCGERWYKPCRRHPAGRRSSTLIIRYDSRMLTTTLPVDIPVGEMNRVQWYISCAQISSKVSTPGYVSPDDPGITVNIYYPVPTAYTIRVRWFVRHFI</sequence>
<gene>
    <name evidence="2" type="ORF">BT62DRAFT_971965</name>
</gene>
<name>A0A9P7VN51_9AGAR</name>
<proteinExistence type="predicted"/>